<keyword evidence="1" id="KW-0472">Membrane</keyword>
<evidence type="ECO:0000313" key="2">
    <source>
        <dbReference type="EMBL" id="BAJ77703.1"/>
    </source>
</evidence>
<evidence type="ECO:0000256" key="1">
    <source>
        <dbReference type="SAM" id="Phobius"/>
    </source>
</evidence>
<reference evidence="2" key="1">
    <citation type="submission" date="2011-02" db="EMBL/GenBank/DDBJ databases">
        <title>Construction and analysis of full-length cDNA library of Cryptosporidium parvum.</title>
        <authorList>
            <person name="Yamagishi J."/>
            <person name="Wakaguri H."/>
            <person name="Sugano S."/>
            <person name="Kawano S."/>
            <person name="Fujisaki K."/>
            <person name="Sugimoto C."/>
            <person name="Watanabe J."/>
            <person name="Suzuki Y."/>
            <person name="Kimata I."/>
            <person name="Xuan X."/>
        </authorList>
    </citation>
    <scope>NUCLEOTIDE SEQUENCE</scope>
    <source>
        <strain evidence="2">HNJ-1</strain>
    </source>
</reference>
<dbReference type="EMBL" id="FX115600">
    <property type="protein sequence ID" value="BAJ77703.1"/>
    <property type="molecule type" value="mRNA"/>
</dbReference>
<feature type="transmembrane region" description="Helical" evidence="1">
    <location>
        <begin position="12"/>
        <end position="34"/>
    </location>
</feature>
<accession>F0X532</accession>
<protein>
    <submittedName>
        <fullName evidence="2">Uncharacterized protein</fullName>
    </submittedName>
</protein>
<organism evidence="2">
    <name type="scientific">Cryptosporidium parvum</name>
    <dbReference type="NCBI Taxonomy" id="5807"/>
    <lineage>
        <taxon>Eukaryota</taxon>
        <taxon>Sar</taxon>
        <taxon>Alveolata</taxon>
        <taxon>Apicomplexa</taxon>
        <taxon>Conoidasida</taxon>
        <taxon>Coccidia</taxon>
        <taxon>Eucoccidiorida</taxon>
        <taxon>Eimeriorina</taxon>
        <taxon>Cryptosporidiidae</taxon>
        <taxon>Cryptosporidium</taxon>
    </lineage>
</organism>
<name>F0X532_CRYPV</name>
<sequence>MLIFTTIRFFNFRIFVSYWGYTWYECLFNFIALITNNRFVVNFLYMILLQILIESNISIVNKWCVQFPMSFNFVSTFL</sequence>
<keyword evidence="1" id="KW-0812">Transmembrane</keyword>
<feature type="transmembrane region" description="Helical" evidence="1">
    <location>
        <begin position="40"/>
        <end position="60"/>
    </location>
</feature>
<proteinExistence type="evidence at transcript level"/>
<dbReference type="AlphaFoldDB" id="F0X532"/>
<keyword evidence="1" id="KW-1133">Transmembrane helix</keyword>